<comment type="caution">
    <text evidence="2">The sequence shown here is derived from an EMBL/GenBank/DDBJ whole genome shotgun (WGS) entry which is preliminary data.</text>
</comment>
<gene>
    <name evidence="2" type="ORF">Tci_588407</name>
</gene>
<evidence type="ECO:0000313" key="2">
    <source>
        <dbReference type="EMBL" id="GFA16435.1"/>
    </source>
</evidence>
<dbReference type="EMBL" id="BKCJ010378934">
    <property type="protein sequence ID" value="GFA16435.1"/>
    <property type="molecule type" value="Genomic_DNA"/>
</dbReference>
<feature type="compositionally biased region" description="Basic and acidic residues" evidence="1">
    <location>
        <begin position="222"/>
        <end position="249"/>
    </location>
</feature>
<evidence type="ECO:0000256" key="1">
    <source>
        <dbReference type="SAM" id="MobiDB-lite"/>
    </source>
</evidence>
<sequence>MLDVEVQHENPSIHSSSLLTISVSVIPEPIVLLSIPKNVTAAPATTIPPPIPPFIPYSQQSTPIPTPTTIEATTSTPAILESTTLFAIHQRVFDLEKEVKILRNVDHNSAIHAAIKSGVPVVVRECLGTNLKDSLHKKSTVDIHKIKVEQAGKQQEIKYTITSSDKATPKEFDQKRALFETMTKTKSFDINPKHRALYHALMESIIEDEDAIEKGFADKLNKRNSNDVNRDEDPLVGLDRGEDTGKTDETPSVMADPNDWFKKPKRPPTPYPKWNTSKTVDDGPTQNWLSDLAKEEKPSKMFNKLSTPIDIITFTMNCLQISDLTKADLVGPVYNLLKDTCKSYVELEYNMEDYYKALNDQLDWNTLVQLRNHLIVPTDYFFNNYLAYMQGGSTDLMYTTSLTKTKAAKYDLKGIEDLVPML</sequence>
<protein>
    <submittedName>
        <fullName evidence="2">Uncharacterized protein</fullName>
    </submittedName>
</protein>
<feature type="region of interest" description="Disordered" evidence="1">
    <location>
        <begin position="222"/>
        <end position="280"/>
    </location>
</feature>
<reference evidence="2" key="1">
    <citation type="journal article" date="2019" name="Sci. Rep.">
        <title>Draft genome of Tanacetum cinerariifolium, the natural source of mosquito coil.</title>
        <authorList>
            <person name="Yamashiro T."/>
            <person name="Shiraishi A."/>
            <person name="Satake H."/>
            <person name="Nakayama K."/>
        </authorList>
    </citation>
    <scope>NUCLEOTIDE SEQUENCE</scope>
</reference>
<accession>A0A699J6T4</accession>
<proteinExistence type="predicted"/>
<name>A0A699J6T4_TANCI</name>
<organism evidence="2">
    <name type="scientific">Tanacetum cinerariifolium</name>
    <name type="common">Dalmatian daisy</name>
    <name type="synonym">Chrysanthemum cinerariifolium</name>
    <dbReference type="NCBI Taxonomy" id="118510"/>
    <lineage>
        <taxon>Eukaryota</taxon>
        <taxon>Viridiplantae</taxon>
        <taxon>Streptophyta</taxon>
        <taxon>Embryophyta</taxon>
        <taxon>Tracheophyta</taxon>
        <taxon>Spermatophyta</taxon>
        <taxon>Magnoliopsida</taxon>
        <taxon>eudicotyledons</taxon>
        <taxon>Gunneridae</taxon>
        <taxon>Pentapetalae</taxon>
        <taxon>asterids</taxon>
        <taxon>campanulids</taxon>
        <taxon>Asterales</taxon>
        <taxon>Asteraceae</taxon>
        <taxon>Asteroideae</taxon>
        <taxon>Anthemideae</taxon>
        <taxon>Anthemidinae</taxon>
        <taxon>Tanacetum</taxon>
    </lineage>
</organism>
<dbReference type="AlphaFoldDB" id="A0A699J6T4"/>